<dbReference type="Proteomes" id="UP001597176">
    <property type="component" value="Unassembled WGS sequence"/>
</dbReference>
<dbReference type="RefSeq" id="WP_238209096.1">
    <property type="nucleotide sequence ID" value="NZ_JBHTND010000010.1"/>
</dbReference>
<feature type="region of interest" description="Disordered" evidence="1">
    <location>
        <begin position="75"/>
        <end position="98"/>
    </location>
</feature>
<dbReference type="Pfam" id="PF07704">
    <property type="entry name" value="PSK_trans_fac"/>
    <property type="match status" value="1"/>
</dbReference>
<proteinExistence type="predicted"/>
<comment type="caution">
    <text evidence="2">The sequence shown here is derived from an EMBL/GenBank/DDBJ whole genome shotgun (WGS) entry which is preliminary data.</text>
</comment>
<dbReference type="InterPro" id="IPR011660">
    <property type="entry name" value="VapB-like"/>
</dbReference>
<evidence type="ECO:0000313" key="2">
    <source>
        <dbReference type="EMBL" id="MFD1301781.1"/>
    </source>
</evidence>
<name>A0ABW3WYK8_9HYPH</name>
<evidence type="ECO:0000256" key="1">
    <source>
        <dbReference type="SAM" id="MobiDB-lite"/>
    </source>
</evidence>
<reference evidence="3" key="1">
    <citation type="journal article" date="2019" name="Int. J. Syst. Evol. Microbiol.">
        <title>The Global Catalogue of Microorganisms (GCM) 10K type strain sequencing project: providing services to taxonomists for standard genome sequencing and annotation.</title>
        <authorList>
            <consortium name="The Broad Institute Genomics Platform"/>
            <consortium name="The Broad Institute Genome Sequencing Center for Infectious Disease"/>
            <person name="Wu L."/>
            <person name="Ma J."/>
        </authorList>
    </citation>
    <scope>NUCLEOTIDE SEQUENCE [LARGE SCALE GENOMIC DNA]</scope>
    <source>
        <strain evidence="3">CCUG 56108</strain>
    </source>
</reference>
<gene>
    <name evidence="2" type="ORF">ACFQ4G_09320</name>
</gene>
<accession>A0ABW3WYK8</accession>
<keyword evidence="3" id="KW-1185">Reference proteome</keyword>
<protein>
    <submittedName>
        <fullName evidence="2">Type II toxin-antitoxin system VapB family antitoxin</fullName>
    </submittedName>
</protein>
<dbReference type="EMBL" id="JBHTND010000010">
    <property type="protein sequence ID" value="MFD1301781.1"/>
    <property type="molecule type" value="Genomic_DNA"/>
</dbReference>
<evidence type="ECO:0000313" key="3">
    <source>
        <dbReference type="Proteomes" id="UP001597176"/>
    </source>
</evidence>
<sequence length="98" mass="10639">MTGGTQWDHLLETRLSLDSRMPLHIEDDETAGLVAKLAKATGVTKSEAVRRAVTAELGRLSPPVPLRERLAALRARHPLPKPTGQAADKAFFDELSGE</sequence>
<organism evidence="2 3">
    <name type="scientific">Methylobacterium marchantiae</name>
    <dbReference type="NCBI Taxonomy" id="600331"/>
    <lineage>
        <taxon>Bacteria</taxon>
        <taxon>Pseudomonadati</taxon>
        <taxon>Pseudomonadota</taxon>
        <taxon>Alphaproteobacteria</taxon>
        <taxon>Hyphomicrobiales</taxon>
        <taxon>Methylobacteriaceae</taxon>
        <taxon>Methylobacterium</taxon>
    </lineage>
</organism>